<dbReference type="Proteomes" id="UP000887565">
    <property type="component" value="Unplaced"/>
</dbReference>
<accession>A0A915L652</accession>
<dbReference type="PRINTS" id="PR01443">
    <property type="entry name" value="TFIID30KDSUB"/>
</dbReference>
<dbReference type="OMA" id="GFECDDV"/>
<dbReference type="GO" id="GO:1990841">
    <property type="term" value="F:promoter-specific chromatin binding"/>
    <property type="evidence" value="ECO:0007669"/>
    <property type="project" value="TreeGrafter"/>
</dbReference>
<evidence type="ECO:0000256" key="2">
    <source>
        <dbReference type="ARBA" id="ARBA00023015"/>
    </source>
</evidence>
<evidence type="ECO:0000256" key="5">
    <source>
        <dbReference type="ARBA" id="ARBA00025730"/>
    </source>
</evidence>
<dbReference type="AlphaFoldDB" id="A0A915L652"/>
<keyword evidence="4" id="KW-0539">Nucleus</keyword>
<dbReference type="CDD" id="cd07982">
    <property type="entry name" value="HFD_TAF10"/>
    <property type="match status" value="1"/>
</dbReference>
<dbReference type="PIRSF" id="PIRSF017246">
    <property type="entry name" value="TFIID_TAF10"/>
    <property type="match status" value="1"/>
</dbReference>
<evidence type="ECO:0000313" key="7">
    <source>
        <dbReference type="WBParaSite" id="nRc.2.0.1.t45998-RA"/>
    </source>
</evidence>
<dbReference type="GO" id="GO:0006367">
    <property type="term" value="P:transcription initiation at RNA polymerase II promoter"/>
    <property type="evidence" value="ECO:0007669"/>
    <property type="project" value="TreeGrafter"/>
</dbReference>
<evidence type="ECO:0000256" key="1">
    <source>
        <dbReference type="ARBA" id="ARBA00004123"/>
    </source>
</evidence>
<evidence type="ECO:0000256" key="3">
    <source>
        <dbReference type="ARBA" id="ARBA00023163"/>
    </source>
</evidence>
<organism evidence="6 7">
    <name type="scientific">Romanomermis culicivorax</name>
    <name type="common">Nematode worm</name>
    <dbReference type="NCBI Taxonomy" id="13658"/>
    <lineage>
        <taxon>Eukaryota</taxon>
        <taxon>Metazoa</taxon>
        <taxon>Ecdysozoa</taxon>
        <taxon>Nematoda</taxon>
        <taxon>Enoplea</taxon>
        <taxon>Dorylaimia</taxon>
        <taxon>Mermithida</taxon>
        <taxon>Mermithoidea</taxon>
        <taxon>Mermithidae</taxon>
        <taxon>Romanomermis</taxon>
    </lineage>
</organism>
<comment type="similarity">
    <text evidence="5">Belongs to the TAF10 family.</text>
</comment>
<keyword evidence="3" id="KW-0804">Transcription</keyword>
<sequence length="131" mass="14459">MASSNPPSDTASPKVTAVIESNQAPEGSLAQFLNQIQDYTPTIPDAVTEFYLRKSGVDNADPRITRLISLASQKFISDILLDTMQHAKMKGQGQVNKKGSSKEVRYALTMEILEPVLNEYGIDIKKPPYFV</sequence>
<dbReference type="GO" id="GO:0016251">
    <property type="term" value="F:RNA polymerase II general transcription initiation factor activity"/>
    <property type="evidence" value="ECO:0007669"/>
    <property type="project" value="TreeGrafter"/>
</dbReference>
<protein>
    <submittedName>
        <fullName evidence="7">Transcription initiation factor TFIID subunit 10</fullName>
    </submittedName>
</protein>
<dbReference type="WBParaSite" id="nRc.2.0.1.t45998-RA">
    <property type="protein sequence ID" value="nRc.2.0.1.t45998-RA"/>
    <property type="gene ID" value="nRc.2.0.1.g45998"/>
</dbReference>
<dbReference type="GO" id="GO:0005669">
    <property type="term" value="C:transcription factor TFIID complex"/>
    <property type="evidence" value="ECO:0007669"/>
    <property type="project" value="TreeGrafter"/>
</dbReference>
<dbReference type="PANTHER" id="PTHR21242">
    <property type="entry name" value="TRANSCRIPTION INITIATION FACTOR TFIID SUBUNIT 10"/>
    <property type="match status" value="1"/>
</dbReference>
<name>A0A915L652_ROMCU</name>
<dbReference type="GO" id="GO:0000124">
    <property type="term" value="C:SAGA complex"/>
    <property type="evidence" value="ECO:0007669"/>
    <property type="project" value="TreeGrafter"/>
</dbReference>
<evidence type="ECO:0000313" key="6">
    <source>
        <dbReference type="Proteomes" id="UP000887565"/>
    </source>
</evidence>
<proteinExistence type="inferred from homology"/>
<comment type="subcellular location">
    <subcellularLocation>
        <location evidence="1">Nucleus</location>
    </subcellularLocation>
</comment>
<reference evidence="7" key="1">
    <citation type="submission" date="2022-11" db="UniProtKB">
        <authorList>
            <consortium name="WormBaseParasite"/>
        </authorList>
    </citation>
    <scope>IDENTIFICATION</scope>
</reference>
<dbReference type="Pfam" id="PF03540">
    <property type="entry name" value="TAF10"/>
    <property type="match status" value="1"/>
</dbReference>
<dbReference type="PANTHER" id="PTHR21242:SF0">
    <property type="entry name" value="TRANSCRIPTION INITIATION FACTOR TFIID SUBUNIT 10"/>
    <property type="match status" value="1"/>
</dbReference>
<dbReference type="InterPro" id="IPR003923">
    <property type="entry name" value="TAF10"/>
</dbReference>
<keyword evidence="6" id="KW-1185">Reference proteome</keyword>
<evidence type="ECO:0000256" key="4">
    <source>
        <dbReference type="ARBA" id="ARBA00023242"/>
    </source>
</evidence>
<keyword evidence="2" id="KW-0805">Transcription regulation</keyword>